<organism evidence="2 3">
    <name type="scientific">Mesorhizobium prunaredense</name>
    <dbReference type="NCBI Taxonomy" id="1631249"/>
    <lineage>
        <taxon>Bacteria</taxon>
        <taxon>Pseudomonadati</taxon>
        <taxon>Pseudomonadota</taxon>
        <taxon>Alphaproteobacteria</taxon>
        <taxon>Hyphomicrobiales</taxon>
        <taxon>Phyllobacteriaceae</taxon>
        <taxon>Mesorhizobium</taxon>
    </lineage>
</organism>
<reference evidence="3" key="1">
    <citation type="submission" date="2017-01" db="EMBL/GenBank/DDBJ databases">
        <authorList>
            <person name="Brunel B."/>
        </authorList>
    </citation>
    <scope>NUCLEOTIDE SEQUENCE [LARGE SCALE GENOMIC DNA]</scope>
</reference>
<gene>
    <name evidence="2" type="ORF">BQ8794_50068</name>
</gene>
<accession>A0A1R3VDH8</accession>
<protein>
    <recommendedName>
        <fullName evidence="1">Transposase IS66 C-terminal domain-containing protein</fullName>
    </recommendedName>
</protein>
<evidence type="ECO:0000313" key="3">
    <source>
        <dbReference type="Proteomes" id="UP000188388"/>
    </source>
</evidence>
<evidence type="ECO:0000259" key="1">
    <source>
        <dbReference type="Pfam" id="PF13817"/>
    </source>
</evidence>
<proteinExistence type="predicted"/>
<dbReference type="EMBL" id="FTPD01000045">
    <property type="protein sequence ID" value="SIT57966.1"/>
    <property type="molecule type" value="Genomic_DNA"/>
</dbReference>
<dbReference type="STRING" id="1631249.BQ8794_50068"/>
<dbReference type="Proteomes" id="UP000188388">
    <property type="component" value="Unassembled WGS sequence"/>
</dbReference>
<dbReference type="AlphaFoldDB" id="A0A1R3VDH8"/>
<evidence type="ECO:0000313" key="2">
    <source>
        <dbReference type="EMBL" id="SIT57966.1"/>
    </source>
</evidence>
<dbReference type="InterPro" id="IPR039552">
    <property type="entry name" value="IS66_C"/>
</dbReference>
<name>A0A1R3VDH8_9HYPH</name>
<feature type="domain" description="Transposase IS66 C-terminal" evidence="1">
    <location>
        <begin position="19"/>
        <end position="52"/>
    </location>
</feature>
<dbReference type="Pfam" id="PF13817">
    <property type="entry name" value="DDE_Tnp_IS66_C"/>
    <property type="match status" value="1"/>
</dbReference>
<sequence>MRAPIVVPIGPPFMGDADQTAKLNDVDGQARPADILARVADKSITRLEDLLPLELEPIGLTCNQIVGATRWDIASPALHTLKYVAEMLEEDEAFLRDCSIEMSSEDGCLSAYDGYLAISRPNQAKLPWQRPTKVQLLA</sequence>
<keyword evidence="3" id="KW-1185">Reference proteome</keyword>